<dbReference type="InterPro" id="IPR051690">
    <property type="entry name" value="PseI-like"/>
</dbReference>
<dbReference type="Gene3D" id="3.90.1210.10">
    <property type="entry name" value="Antifreeze-like/N-acetylneuraminic acid synthase C-terminal domain"/>
    <property type="match status" value="1"/>
</dbReference>
<protein>
    <submittedName>
        <fullName evidence="2">Pseudaminic acid synthase</fullName>
        <ecNumber evidence="2">2.5.1.97</ecNumber>
    </submittedName>
</protein>
<dbReference type="NCBIfam" id="TIGR03586">
    <property type="entry name" value="PseI"/>
    <property type="match status" value="1"/>
</dbReference>
<dbReference type="InterPro" id="IPR013785">
    <property type="entry name" value="Aldolase_TIM"/>
</dbReference>
<sequence length="352" mass="38217">MKIGSAYEIAGRPIGPDHPPYIIAEVSANHLGNLDRALELVDIAAACGCDAVKIQTYRADTITIDHDGPDFTLTEGLWRGRRLYELYQEAHTPWEWHEALFKRARENGVTIFSSPFDATAVELLERLETPAYKIASFEIVDIPLIELCASTKKPLIISTGMANLGEIEEAVNAAIRAGAAGVALLHCTSGYPTPFKDADLRTIPSLADAFGVPVGLSDHTDGLSSPVVAIALGASIIEKHITRLRSDGGPDAAFSLEPTEFTEMAKACNNAWSALGRVRYSRAISEDANAKIRRSLYVVADIKKGDRISNENVRSIRPGFGLPPKHLPTIIGKTVRHDLKRGTALAWSDIEN</sequence>
<dbReference type="SUPFAM" id="SSF51569">
    <property type="entry name" value="Aldolase"/>
    <property type="match status" value="1"/>
</dbReference>
<dbReference type="Pfam" id="PF08666">
    <property type="entry name" value="SAF"/>
    <property type="match status" value="1"/>
</dbReference>
<dbReference type="Proteomes" id="UP000682843">
    <property type="component" value="Chromosome"/>
</dbReference>
<dbReference type="PANTHER" id="PTHR42966:SF2">
    <property type="entry name" value="PSEUDAMINIC ACID SYNTHASE"/>
    <property type="match status" value="1"/>
</dbReference>
<dbReference type="SUPFAM" id="SSF51269">
    <property type="entry name" value="AFP III-like domain"/>
    <property type="match status" value="1"/>
</dbReference>
<evidence type="ECO:0000313" key="3">
    <source>
        <dbReference type="Proteomes" id="UP000682843"/>
    </source>
</evidence>
<dbReference type="InterPro" id="IPR057736">
    <property type="entry name" value="SAF_PseI/NeuA/NeuB"/>
</dbReference>
<dbReference type="InterPro" id="IPR013974">
    <property type="entry name" value="SAF"/>
</dbReference>
<dbReference type="Pfam" id="PF03102">
    <property type="entry name" value="NeuB"/>
    <property type="match status" value="1"/>
</dbReference>
<dbReference type="RefSeq" id="WP_211912648.1">
    <property type="nucleotide sequence ID" value="NZ_CP036498.1"/>
</dbReference>
<name>A0ABX8A623_9BRAD</name>
<evidence type="ECO:0000313" key="2">
    <source>
        <dbReference type="EMBL" id="QUS39103.1"/>
    </source>
</evidence>
<keyword evidence="2" id="KW-0808">Transferase</keyword>
<dbReference type="InterPro" id="IPR013132">
    <property type="entry name" value="PseI/NeuA/B-like_N"/>
</dbReference>
<organism evidence="2 3">
    <name type="scientific">Tardiphaga alba</name>
    <dbReference type="NCBI Taxonomy" id="340268"/>
    <lineage>
        <taxon>Bacteria</taxon>
        <taxon>Pseudomonadati</taxon>
        <taxon>Pseudomonadota</taxon>
        <taxon>Alphaproteobacteria</taxon>
        <taxon>Hyphomicrobiales</taxon>
        <taxon>Nitrobacteraceae</taxon>
        <taxon>Tardiphaga</taxon>
    </lineage>
</organism>
<dbReference type="Gene3D" id="3.20.20.70">
    <property type="entry name" value="Aldolase class I"/>
    <property type="match status" value="1"/>
</dbReference>
<dbReference type="SMART" id="SM00858">
    <property type="entry name" value="SAF"/>
    <property type="match status" value="1"/>
</dbReference>
<proteinExistence type="predicted"/>
<keyword evidence="3" id="KW-1185">Reference proteome</keyword>
<dbReference type="InterPro" id="IPR036732">
    <property type="entry name" value="AFP_Neu5c_C_sf"/>
</dbReference>
<dbReference type="PANTHER" id="PTHR42966">
    <property type="entry name" value="N-ACETYLNEURAMINATE SYNTHASE"/>
    <property type="match status" value="1"/>
</dbReference>
<dbReference type="InterPro" id="IPR006190">
    <property type="entry name" value="SAF_AFP_Neu5Ac"/>
</dbReference>
<dbReference type="EC" id="2.5.1.97" evidence="2"/>
<dbReference type="InterPro" id="IPR020030">
    <property type="entry name" value="Pseudaminic_synth_PseI"/>
</dbReference>
<feature type="domain" description="AFP-like" evidence="1">
    <location>
        <begin position="295"/>
        <end position="352"/>
    </location>
</feature>
<dbReference type="GO" id="GO:0016740">
    <property type="term" value="F:transferase activity"/>
    <property type="evidence" value="ECO:0007669"/>
    <property type="project" value="UniProtKB-KW"/>
</dbReference>
<dbReference type="PROSITE" id="PS50844">
    <property type="entry name" value="AFP_LIKE"/>
    <property type="match status" value="1"/>
</dbReference>
<evidence type="ECO:0000259" key="1">
    <source>
        <dbReference type="PROSITE" id="PS50844"/>
    </source>
</evidence>
<dbReference type="EMBL" id="CP036498">
    <property type="protein sequence ID" value="QUS39103.1"/>
    <property type="molecule type" value="Genomic_DNA"/>
</dbReference>
<accession>A0ABX8A623</accession>
<reference evidence="2 3" key="1">
    <citation type="submission" date="2019-02" db="EMBL/GenBank/DDBJ databases">
        <title>Emended description of the genus Rhodopseudomonas and description of Rhodopseudomonas albus sp. nov., a non-phototrophic, heavy-metal-tolerant bacterium isolated from garden soil.</title>
        <authorList>
            <person name="Bao Z."/>
            <person name="Cao W.W."/>
            <person name="Sato Y."/>
            <person name="Nishizawa T."/>
            <person name="Zhao J."/>
            <person name="Guo Y."/>
            <person name="Ohta H."/>
        </authorList>
    </citation>
    <scope>NUCLEOTIDE SEQUENCE [LARGE SCALE GENOMIC DNA]</scope>
    <source>
        <strain evidence="2 3">SK50-23</strain>
    </source>
</reference>
<dbReference type="CDD" id="cd11615">
    <property type="entry name" value="SAF_NeuB_like"/>
    <property type="match status" value="1"/>
</dbReference>
<gene>
    <name evidence="2" type="primary">pseI</name>
    <name evidence="2" type="ORF">RPMA_09835</name>
</gene>